<sequence>MRKSYSMNTMNRLSDRDMLLDLLVTENYLSQLYNHAVLESSTSNVQKTFEQLLQDAHNTSRALFTEMQERGWYNVKRTADADKEIRTRKSIRETFDLSDDSTYATTSGSRKLGRHLGYKRRMGKTGVFTRDPKIRTSMQEEQDWQ</sequence>
<reference evidence="2" key="1">
    <citation type="submission" date="2016-10" db="EMBL/GenBank/DDBJ databases">
        <authorList>
            <person name="Varghese N."/>
            <person name="Submissions S."/>
        </authorList>
    </citation>
    <scope>NUCLEOTIDE SEQUENCE [LARGE SCALE GENOMIC DNA]</scope>
    <source>
        <strain evidence="2">DSM 23256</strain>
    </source>
</reference>
<proteinExistence type="predicted"/>
<accession>A0A1G7M6E8</accession>
<dbReference type="AlphaFoldDB" id="A0A1G7M6E8"/>
<evidence type="ECO:0000313" key="1">
    <source>
        <dbReference type="EMBL" id="SDF57176.1"/>
    </source>
</evidence>
<dbReference type="EMBL" id="FNBU01000015">
    <property type="protein sequence ID" value="SDF57176.1"/>
    <property type="molecule type" value="Genomic_DNA"/>
</dbReference>
<gene>
    <name evidence="1" type="ORF">SAMN05660235_02030</name>
</gene>
<dbReference type="STRING" id="1123285.SAMN05660235_02030"/>
<name>A0A1G7M6E8_9FIRM</name>
<dbReference type="InterPro" id="IPR012851">
    <property type="entry name" value="Spore_coat_CotF-like"/>
</dbReference>
<dbReference type="Pfam" id="PF07875">
    <property type="entry name" value="Coat_F"/>
    <property type="match status" value="1"/>
</dbReference>
<dbReference type="Proteomes" id="UP000243333">
    <property type="component" value="Unassembled WGS sequence"/>
</dbReference>
<keyword evidence="2" id="KW-1185">Reference proteome</keyword>
<organism evidence="1 2">
    <name type="scientific">Sporolituus thermophilus DSM 23256</name>
    <dbReference type="NCBI Taxonomy" id="1123285"/>
    <lineage>
        <taxon>Bacteria</taxon>
        <taxon>Bacillati</taxon>
        <taxon>Bacillota</taxon>
        <taxon>Negativicutes</taxon>
        <taxon>Selenomonadales</taxon>
        <taxon>Sporomusaceae</taxon>
        <taxon>Sporolituus</taxon>
    </lineage>
</organism>
<protein>
    <submittedName>
        <fullName evidence="1">Coat F domain-containing protein</fullName>
    </submittedName>
</protein>
<evidence type="ECO:0000313" key="2">
    <source>
        <dbReference type="Proteomes" id="UP000243333"/>
    </source>
</evidence>
<dbReference type="OrthoDB" id="1685263at2"/>